<organism evidence="2">
    <name type="scientific">Acidobacterium capsulatum</name>
    <dbReference type="NCBI Taxonomy" id="33075"/>
    <lineage>
        <taxon>Bacteria</taxon>
        <taxon>Pseudomonadati</taxon>
        <taxon>Acidobacteriota</taxon>
        <taxon>Terriglobia</taxon>
        <taxon>Terriglobales</taxon>
        <taxon>Acidobacteriaceae</taxon>
        <taxon>Acidobacterium</taxon>
    </lineage>
</organism>
<keyword evidence="1" id="KW-0175">Coiled coil</keyword>
<proteinExistence type="predicted"/>
<reference evidence="2" key="1">
    <citation type="journal article" date="2020" name="mSystems">
        <title>Genome- and Community-Level Interaction Insights into Carbon Utilization and Element Cycling Functions of Hydrothermarchaeota in Hydrothermal Sediment.</title>
        <authorList>
            <person name="Zhou Z."/>
            <person name="Liu Y."/>
            <person name="Xu W."/>
            <person name="Pan J."/>
            <person name="Luo Z.H."/>
            <person name="Li M."/>
        </authorList>
    </citation>
    <scope>NUCLEOTIDE SEQUENCE [LARGE SCALE GENOMIC DNA]</scope>
    <source>
        <strain evidence="2">SpSt-855</strain>
    </source>
</reference>
<protein>
    <submittedName>
        <fullName evidence="2">Uncharacterized protein</fullName>
    </submittedName>
</protein>
<gene>
    <name evidence="2" type="ORF">ENW50_07480</name>
</gene>
<name>A0A7V4XSN2_9BACT</name>
<dbReference type="AlphaFoldDB" id="A0A7V4XSN2"/>
<accession>A0A7V4XSN2</accession>
<feature type="coiled-coil region" evidence="1">
    <location>
        <begin position="10"/>
        <end position="37"/>
    </location>
</feature>
<comment type="caution">
    <text evidence="2">The sequence shown here is derived from an EMBL/GenBank/DDBJ whole genome shotgun (WGS) entry which is preliminary data.</text>
</comment>
<dbReference type="EMBL" id="DTKL01000044">
    <property type="protein sequence ID" value="HGY94509.1"/>
    <property type="molecule type" value="Genomic_DNA"/>
</dbReference>
<evidence type="ECO:0000256" key="1">
    <source>
        <dbReference type="SAM" id="Coils"/>
    </source>
</evidence>
<sequence length="112" mass="13021">MTDQERKMQRAHLLVELQDAEDEVVHLRERLHGYADALDRVTKKLRLNATLQPSRDGFHAEAEMRGRLMPEEIASVQTADKLVAAIEELRQAQQRLFLLRERNSHITRTVPI</sequence>
<evidence type="ECO:0000313" key="2">
    <source>
        <dbReference type="EMBL" id="HGY94509.1"/>
    </source>
</evidence>